<sequence>MYKYISNGEIITSQLEKEEMLKRMRRLDMLRVLTEQYDCEEMKNICKKASKSL</sequence>
<accession>A0A8S5LV15</accession>
<protein>
    <submittedName>
        <fullName evidence="1">Uncharacterized protein</fullName>
    </submittedName>
</protein>
<evidence type="ECO:0000313" key="1">
    <source>
        <dbReference type="EMBL" id="DAD73659.1"/>
    </source>
</evidence>
<organism evidence="1">
    <name type="scientific">Tectiviridae sp. cthzn51</name>
    <dbReference type="NCBI Taxonomy" id="2826821"/>
    <lineage>
        <taxon>Viruses</taxon>
        <taxon>Varidnaviria</taxon>
        <taxon>Bamfordvirae</taxon>
        <taxon>Preplasmiviricota</taxon>
        <taxon>Prepoliviricotina</taxon>
        <taxon>Tectiliviricetes</taxon>
        <taxon>Kalamavirales</taxon>
        <taxon>Tectiviridae</taxon>
    </lineage>
</organism>
<reference evidence="1" key="1">
    <citation type="journal article" date="2021" name="Proc. Natl. Acad. Sci. U.S.A.">
        <title>A Catalog of Tens of Thousands of Viruses from Human Metagenomes Reveals Hidden Associations with Chronic Diseases.</title>
        <authorList>
            <person name="Tisza M.J."/>
            <person name="Buck C.B."/>
        </authorList>
    </citation>
    <scope>NUCLEOTIDE SEQUENCE</scope>
    <source>
        <strain evidence="1">Cthzn51</strain>
    </source>
</reference>
<name>A0A8S5LV15_9VIRU</name>
<dbReference type="EMBL" id="BK014741">
    <property type="protein sequence ID" value="DAD73659.1"/>
    <property type="molecule type" value="Genomic_DNA"/>
</dbReference>
<proteinExistence type="predicted"/>